<dbReference type="InterPro" id="IPR000182">
    <property type="entry name" value="GNAT_dom"/>
</dbReference>
<dbReference type="PROSITE" id="PS51186">
    <property type="entry name" value="GNAT"/>
    <property type="match status" value="1"/>
</dbReference>
<dbReference type="Proteomes" id="UP001597102">
    <property type="component" value="Unassembled WGS sequence"/>
</dbReference>
<feature type="domain" description="N-acetyltransferase" evidence="1">
    <location>
        <begin position="8"/>
        <end position="156"/>
    </location>
</feature>
<dbReference type="Pfam" id="PF00583">
    <property type="entry name" value="Acetyltransf_1"/>
    <property type="match status" value="1"/>
</dbReference>
<proteinExistence type="predicted"/>
<keyword evidence="2" id="KW-0012">Acyltransferase</keyword>
<dbReference type="EMBL" id="JBHTJO010000001">
    <property type="protein sequence ID" value="MFD0985873.1"/>
    <property type="molecule type" value="Genomic_DNA"/>
</dbReference>
<gene>
    <name evidence="2" type="ORF">ACFQ2F_02040</name>
</gene>
<keyword evidence="2" id="KW-0808">Transferase</keyword>
<dbReference type="EC" id="2.3.-.-" evidence="2"/>
<dbReference type="RefSeq" id="WP_379084969.1">
    <property type="nucleotide sequence ID" value="NZ_JBHTJO010000001.1"/>
</dbReference>
<evidence type="ECO:0000313" key="3">
    <source>
        <dbReference type="Proteomes" id="UP001597102"/>
    </source>
</evidence>
<dbReference type="GO" id="GO:0016746">
    <property type="term" value="F:acyltransferase activity"/>
    <property type="evidence" value="ECO:0007669"/>
    <property type="project" value="UniProtKB-KW"/>
</dbReference>
<protein>
    <submittedName>
        <fullName evidence="2">GNAT family N-acetyltransferase</fullName>
        <ecNumber evidence="2">2.3.-.-</ecNumber>
    </submittedName>
</protein>
<keyword evidence="3" id="KW-1185">Reference proteome</keyword>
<reference evidence="3" key="1">
    <citation type="journal article" date="2019" name="Int. J. Syst. Evol. Microbiol.">
        <title>The Global Catalogue of Microorganisms (GCM) 10K type strain sequencing project: providing services to taxonomists for standard genome sequencing and annotation.</title>
        <authorList>
            <consortium name="The Broad Institute Genomics Platform"/>
            <consortium name="The Broad Institute Genome Sequencing Center for Infectious Disease"/>
            <person name="Wu L."/>
            <person name="Ma J."/>
        </authorList>
    </citation>
    <scope>NUCLEOTIDE SEQUENCE [LARGE SCALE GENOMIC DNA]</scope>
    <source>
        <strain evidence="3">CCUG 61697</strain>
    </source>
</reference>
<comment type="caution">
    <text evidence="2">The sequence shown here is derived from an EMBL/GenBank/DDBJ whole genome shotgun (WGS) entry which is preliminary data.</text>
</comment>
<organism evidence="2 3">
    <name type="scientific">Methyloligella solikamskensis</name>
    <dbReference type="NCBI Taxonomy" id="1177756"/>
    <lineage>
        <taxon>Bacteria</taxon>
        <taxon>Pseudomonadati</taxon>
        <taxon>Pseudomonadota</taxon>
        <taxon>Alphaproteobacteria</taxon>
        <taxon>Hyphomicrobiales</taxon>
        <taxon>Hyphomicrobiaceae</taxon>
        <taxon>Methyloligella</taxon>
    </lineage>
</organism>
<accession>A0ABW3J6M8</accession>
<sequence>MMPRIERCDLRFAETEEEVAQCFPVMRQLRPHLSCEDEFVERWRRQRSAGYRLLALWDDRKPVALAGFRVQENLIFGPHLYVDDLVTDAENRGGGAGRLLMDRLKAEGRRLGFERLILDTPLSNALGHRFYFREGLLARALKFSFLLLDKERGEKR</sequence>
<dbReference type="CDD" id="cd04301">
    <property type="entry name" value="NAT_SF"/>
    <property type="match status" value="1"/>
</dbReference>
<dbReference type="Gene3D" id="3.40.630.30">
    <property type="match status" value="1"/>
</dbReference>
<evidence type="ECO:0000313" key="2">
    <source>
        <dbReference type="EMBL" id="MFD0985873.1"/>
    </source>
</evidence>
<name>A0ABW3J6M8_9HYPH</name>
<dbReference type="SUPFAM" id="SSF55729">
    <property type="entry name" value="Acyl-CoA N-acyltransferases (Nat)"/>
    <property type="match status" value="1"/>
</dbReference>
<evidence type="ECO:0000259" key="1">
    <source>
        <dbReference type="PROSITE" id="PS51186"/>
    </source>
</evidence>
<dbReference type="InterPro" id="IPR016181">
    <property type="entry name" value="Acyl_CoA_acyltransferase"/>
</dbReference>